<evidence type="ECO:0000313" key="5">
    <source>
        <dbReference type="Proteomes" id="UP000663877"/>
    </source>
</evidence>
<dbReference type="PANTHER" id="PTHR13198">
    <property type="entry name" value="RING FINGER PROTEIN 25"/>
    <property type="match status" value="1"/>
</dbReference>
<evidence type="ECO:0000259" key="1">
    <source>
        <dbReference type="PROSITE" id="PS50908"/>
    </source>
</evidence>
<name>A0A815PX56_9BILA</name>
<keyword evidence="4" id="KW-1185">Reference proteome</keyword>
<dbReference type="InterPro" id="IPR016135">
    <property type="entry name" value="UBQ-conjugating_enzyme/RWD"/>
</dbReference>
<dbReference type="SMART" id="SM00591">
    <property type="entry name" value="RWD"/>
    <property type="match status" value="1"/>
</dbReference>
<dbReference type="EMBL" id="CAJNOM010002379">
    <property type="protein sequence ID" value="CAF1631673.1"/>
    <property type="molecule type" value="Genomic_DNA"/>
</dbReference>
<sequence length="168" mass="19370">MSFECKDYNKILECFTIEHPFSLNITVYPNGDENNLDRDKRLLYITLIVELPSIYPDLNSSKITLCHLRGLTDEQINELNSLIYSCLESNIGSCVLYECIESIRSKLSVYELPQEACAICLALIKPVRRQILTNNIIEQLPSLSYSTEQNSNKEHQELIKKFSPHIKQ</sequence>
<dbReference type="PROSITE" id="PS50908">
    <property type="entry name" value="RWD"/>
    <property type="match status" value="1"/>
</dbReference>
<gene>
    <name evidence="2" type="ORF">BJG266_LOCUS40667</name>
    <name evidence="3" type="ORF">QVE165_LOCUS57544</name>
</gene>
<reference evidence="2" key="1">
    <citation type="submission" date="2021-02" db="EMBL/GenBank/DDBJ databases">
        <authorList>
            <person name="Nowell W R."/>
        </authorList>
    </citation>
    <scope>NUCLEOTIDE SEQUENCE</scope>
</reference>
<dbReference type="Pfam" id="PF05773">
    <property type="entry name" value="RWD"/>
    <property type="match status" value="1"/>
</dbReference>
<dbReference type="GO" id="GO:0005634">
    <property type="term" value="C:nucleus"/>
    <property type="evidence" value="ECO:0007669"/>
    <property type="project" value="TreeGrafter"/>
</dbReference>
<dbReference type="EMBL" id="CAJNOI010002055">
    <property type="protein sequence ID" value="CAF1455202.1"/>
    <property type="molecule type" value="Genomic_DNA"/>
</dbReference>
<dbReference type="AlphaFoldDB" id="A0A815PX56"/>
<dbReference type="GO" id="GO:0061630">
    <property type="term" value="F:ubiquitin protein ligase activity"/>
    <property type="evidence" value="ECO:0007669"/>
    <property type="project" value="InterPro"/>
</dbReference>
<accession>A0A815PX56</accession>
<dbReference type="Proteomes" id="UP000663832">
    <property type="component" value="Unassembled WGS sequence"/>
</dbReference>
<comment type="caution">
    <text evidence="2">The sequence shown here is derived from an EMBL/GenBank/DDBJ whole genome shotgun (WGS) entry which is preliminary data.</text>
</comment>
<dbReference type="SUPFAM" id="SSF54495">
    <property type="entry name" value="UBC-like"/>
    <property type="match status" value="1"/>
</dbReference>
<evidence type="ECO:0000313" key="2">
    <source>
        <dbReference type="EMBL" id="CAF1455202.1"/>
    </source>
</evidence>
<dbReference type="Gene3D" id="3.10.110.10">
    <property type="entry name" value="Ubiquitin Conjugating Enzyme"/>
    <property type="match status" value="1"/>
</dbReference>
<dbReference type="InterPro" id="IPR006575">
    <property type="entry name" value="RWD_dom"/>
</dbReference>
<dbReference type="Proteomes" id="UP000663877">
    <property type="component" value="Unassembled WGS sequence"/>
</dbReference>
<evidence type="ECO:0000313" key="3">
    <source>
        <dbReference type="EMBL" id="CAF1631673.1"/>
    </source>
</evidence>
<dbReference type="GO" id="GO:0016567">
    <property type="term" value="P:protein ubiquitination"/>
    <property type="evidence" value="ECO:0007669"/>
    <property type="project" value="TreeGrafter"/>
</dbReference>
<dbReference type="OrthoDB" id="432311at2759"/>
<dbReference type="InterPro" id="IPR039133">
    <property type="entry name" value="RNF25"/>
</dbReference>
<protein>
    <recommendedName>
        <fullName evidence="1">RWD domain-containing protein</fullName>
    </recommendedName>
</protein>
<dbReference type="PANTHER" id="PTHR13198:SF4">
    <property type="entry name" value="E3 UBIQUITIN-PROTEIN LIGASE RNF25"/>
    <property type="match status" value="1"/>
</dbReference>
<organism evidence="2 5">
    <name type="scientific">Adineta steineri</name>
    <dbReference type="NCBI Taxonomy" id="433720"/>
    <lineage>
        <taxon>Eukaryota</taxon>
        <taxon>Metazoa</taxon>
        <taxon>Spiralia</taxon>
        <taxon>Gnathifera</taxon>
        <taxon>Rotifera</taxon>
        <taxon>Eurotatoria</taxon>
        <taxon>Bdelloidea</taxon>
        <taxon>Adinetida</taxon>
        <taxon>Adinetidae</taxon>
        <taxon>Adineta</taxon>
    </lineage>
</organism>
<evidence type="ECO:0000313" key="4">
    <source>
        <dbReference type="Proteomes" id="UP000663832"/>
    </source>
</evidence>
<feature type="domain" description="RWD" evidence="1">
    <location>
        <begin position="1"/>
        <end position="110"/>
    </location>
</feature>
<proteinExistence type="predicted"/>